<dbReference type="AlphaFoldDB" id="A0A6N6MDY0"/>
<comment type="caution">
    <text evidence="1">The sequence shown here is derived from an EMBL/GenBank/DDBJ whole genome shotgun (WGS) entry which is preliminary data.</text>
</comment>
<dbReference type="Pfam" id="PF09357">
    <property type="entry name" value="RteC"/>
    <property type="match status" value="1"/>
</dbReference>
<name>A0A6N6MDY0_9FLAO</name>
<dbReference type="RefSeq" id="WP_068603912.1">
    <property type="nucleotide sequence ID" value="NZ_WAAT01000028.1"/>
</dbReference>
<dbReference type="EMBL" id="WAAT01000028">
    <property type="protein sequence ID" value="KAB1068970.1"/>
    <property type="molecule type" value="Genomic_DNA"/>
</dbReference>
<evidence type="ECO:0000313" key="2">
    <source>
        <dbReference type="Proteomes" id="UP000441333"/>
    </source>
</evidence>
<accession>A0A6N6MDY0</accession>
<evidence type="ECO:0008006" key="3">
    <source>
        <dbReference type="Google" id="ProtNLM"/>
    </source>
</evidence>
<dbReference type="InterPro" id="IPR018534">
    <property type="entry name" value="Tet_reg_excision_RteC"/>
</dbReference>
<organism evidence="1 2">
    <name type="scientific">Pseudotamlana haliotis</name>
    <dbReference type="NCBI Taxonomy" id="2614804"/>
    <lineage>
        <taxon>Bacteria</taxon>
        <taxon>Pseudomonadati</taxon>
        <taxon>Bacteroidota</taxon>
        <taxon>Flavobacteriia</taxon>
        <taxon>Flavobacteriales</taxon>
        <taxon>Flavobacteriaceae</taxon>
        <taxon>Pseudotamlana</taxon>
    </lineage>
</organism>
<dbReference type="Proteomes" id="UP000441333">
    <property type="component" value="Unassembled WGS sequence"/>
</dbReference>
<gene>
    <name evidence="1" type="ORF">F6U93_04240</name>
</gene>
<proteinExistence type="predicted"/>
<reference evidence="1 2" key="1">
    <citation type="submission" date="2019-09" db="EMBL/GenBank/DDBJ databases">
        <authorList>
            <person name="Cao W.R."/>
        </authorList>
    </citation>
    <scope>NUCLEOTIDE SEQUENCE [LARGE SCALE GENOMIC DNA]</scope>
    <source>
        <strain evidence="1 2">B1N29</strain>
    </source>
</reference>
<protein>
    <recommendedName>
        <fullName evidence="3">Tetracycline regulation of excision, RteC</fullName>
    </recommendedName>
</protein>
<sequence length="281" mass="33265">MELTIYKTITNLLNQKLEDIDQSNDDTIQKLERSYSVSYKALKELKQHYSNSNLLNQQKEIEFFKHIKPYVLSKVITFSQLYNLENRKPTISDKAILKYYKSYIVGLQEYIDSNISFYNYYRTESSMYDQQYFTRSEIDLKLYPEAAYFCTDNNFSTSHDTILATIMANEEIIMYVKQEMTNYSQQVLNSHKGFNNNLKWTATKSDLVELLYALHSSNAINNGNVTLKELATFLKEAFSLKLDDYSRVYYELQSRTQKTKFIDNLKETLENRIENSLETRR</sequence>
<evidence type="ECO:0000313" key="1">
    <source>
        <dbReference type="EMBL" id="KAB1068970.1"/>
    </source>
</evidence>
<keyword evidence="2" id="KW-1185">Reference proteome</keyword>